<feature type="transmembrane region" description="Helical" evidence="1">
    <location>
        <begin position="21"/>
        <end position="41"/>
    </location>
</feature>
<keyword evidence="1" id="KW-0472">Membrane</keyword>
<dbReference type="AlphaFoldDB" id="A0A381P0U6"/>
<sequence length="125" mass="14432">MATTFKPKIMRIFIRIMDSSVVSVLCFLNFLFICSVSVVFFREFVENGRAFAQEEEPQKCIKLIDPTTVSELQELRVCLKKLARERKDGNEIKTINRSYEGSLKLTEKLTMKSDNKSSKNLPEES</sequence>
<accession>A0A381P0U6</accession>
<reference evidence="2" key="1">
    <citation type="submission" date="2018-05" db="EMBL/GenBank/DDBJ databases">
        <authorList>
            <person name="Lanie J.A."/>
            <person name="Ng W.-L."/>
            <person name="Kazmierczak K.M."/>
            <person name="Andrzejewski T.M."/>
            <person name="Davidsen T.M."/>
            <person name="Wayne K.J."/>
            <person name="Tettelin H."/>
            <person name="Glass J.I."/>
            <person name="Rusch D."/>
            <person name="Podicherti R."/>
            <person name="Tsui H.-C.T."/>
            <person name="Winkler M.E."/>
        </authorList>
    </citation>
    <scope>NUCLEOTIDE SEQUENCE</scope>
</reference>
<organism evidence="2">
    <name type="scientific">marine metagenome</name>
    <dbReference type="NCBI Taxonomy" id="408172"/>
    <lineage>
        <taxon>unclassified sequences</taxon>
        <taxon>metagenomes</taxon>
        <taxon>ecological metagenomes</taxon>
    </lineage>
</organism>
<evidence type="ECO:0000313" key="2">
    <source>
        <dbReference type="EMBL" id="SUZ59798.1"/>
    </source>
</evidence>
<keyword evidence="1" id="KW-0812">Transmembrane</keyword>
<gene>
    <name evidence="2" type="ORF">METZ01_LOCUS12652</name>
</gene>
<keyword evidence="1" id="KW-1133">Transmembrane helix</keyword>
<evidence type="ECO:0000256" key="1">
    <source>
        <dbReference type="SAM" id="Phobius"/>
    </source>
</evidence>
<name>A0A381P0U6_9ZZZZ</name>
<protein>
    <submittedName>
        <fullName evidence="2">Uncharacterized protein</fullName>
    </submittedName>
</protein>
<proteinExistence type="predicted"/>
<dbReference type="EMBL" id="UINC01000699">
    <property type="protein sequence ID" value="SUZ59798.1"/>
    <property type="molecule type" value="Genomic_DNA"/>
</dbReference>